<accession>A0ACC2K0V7</accession>
<comment type="caution">
    <text evidence="1">The sequence shown here is derived from an EMBL/GenBank/DDBJ whole genome shotgun (WGS) entry which is preliminary data.</text>
</comment>
<dbReference type="EMBL" id="JAPUUL010000046">
    <property type="protein sequence ID" value="KAJ8133092.1"/>
    <property type="molecule type" value="Genomic_DNA"/>
</dbReference>
<evidence type="ECO:0000313" key="1">
    <source>
        <dbReference type="EMBL" id="KAJ8133092.1"/>
    </source>
</evidence>
<dbReference type="Proteomes" id="UP001153332">
    <property type="component" value="Unassembled WGS sequence"/>
</dbReference>
<organism evidence="1 2">
    <name type="scientific">Lasiodiplodia mahajangana</name>
    <dbReference type="NCBI Taxonomy" id="1108764"/>
    <lineage>
        <taxon>Eukaryota</taxon>
        <taxon>Fungi</taxon>
        <taxon>Dikarya</taxon>
        <taxon>Ascomycota</taxon>
        <taxon>Pezizomycotina</taxon>
        <taxon>Dothideomycetes</taxon>
        <taxon>Dothideomycetes incertae sedis</taxon>
        <taxon>Botryosphaeriales</taxon>
        <taxon>Botryosphaeriaceae</taxon>
        <taxon>Lasiodiplodia</taxon>
    </lineage>
</organism>
<name>A0ACC2K0V7_9PEZI</name>
<proteinExistence type="predicted"/>
<protein>
    <submittedName>
        <fullName evidence="1">Uncharacterized protein</fullName>
    </submittedName>
</protein>
<sequence>MSSNQMLSLIANDGLKVQASLQAVKQSIMLRTMFEDLDMPSDTEIPIPEVSGKILEKCMEWCEKHREDPHPLPEETKVLPEWDAKFFSDIHESQVVVGLINAANYLDIPLLLQYGISILVLRIQNMTTKEMCQYLNIDTDFTPEQVEQIWKDNEWARQRSDEHS</sequence>
<evidence type="ECO:0000313" key="2">
    <source>
        <dbReference type="Proteomes" id="UP001153332"/>
    </source>
</evidence>
<reference evidence="1" key="1">
    <citation type="submission" date="2022-12" db="EMBL/GenBank/DDBJ databases">
        <title>Genome Sequence of Lasiodiplodia mahajangana.</title>
        <authorList>
            <person name="Buettner E."/>
        </authorList>
    </citation>
    <scope>NUCLEOTIDE SEQUENCE</scope>
    <source>
        <strain evidence="1">VT137</strain>
    </source>
</reference>
<keyword evidence="2" id="KW-1185">Reference proteome</keyword>
<gene>
    <name evidence="1" type="ORF">O1611_g533</name>
</gene>